<gene>
    <name evidence="10" type="ORF">MKZ38_001415</name>
</gene>
<dbReference type="SUPFAM" id="SSF103473">
    <property type="entry name" value="MFS general substrate transporter"/>
    <property type="match status" value="1"/>
</dbReference>
<feature type="transmembrane region" description="Helical" evidence="8">
    <location>
        <begin position="501"/>
        <end position="521"/>
    </location>
</feature>
<organism evidence="10 11">
    <name type="scientific">Zalerion maritima</name>
    <dbReference type="NCBI Taxonomy" id="339359"/>
    <lineage>
        <taxon>Eukaryota</taxon>
        <taxon>Fungi</taxon>
        <taxon>Dikarya</taxon>
        <taxon>Ascomycota</taxon>
        <taxon>Pezizomycotina</taxon>
        <taxon>Sordariomycetes</taxon>
        <taxon>Lulworthiomycetidae</taxon>
        <taxon>Lulworthiales</taxon>
        <taxon>Lulworthiaceae</taxon>
        <taxon>Zalerion</taxon>
    </lineage>
</organism>
<reference evidence="10" key="1">
    <citation type="submission" date="2022-07" db="EMBL/GenBank/DDBJ databases">
        <title>Draft genome sequence of Zalerion maritima ATCC 34329, a (micro)plastics degrading marine fungus.</title>
        <authorList>
            <person name="Paco A."/>
            <person name="Goncalves M.F.M."/>
            <person name="Rocha-Santos T.A.P."/>
            <person name="Alves A."/>
        </authorList>
    </citation>
    <scope>NUCLEOTIDE SEQUENCE</scope>
    <source>
        <strain evidence="10">ATCC 34329</strain>
    </source>
</reference>
<comment type="similarity">
    <text evidence="6">Belongs to the major facilitator superfamily. Spinster (TC 2.A.1.49) family.</text>
</comment>
<evidence type="ECO:0000313" key="11">
    <source>
        <dbReference type="Proteomes" id="UP001201980"/>
    </source>
</evidence>
<dbReference type="InterPro" id="IPR020846">
    <property type="entry name" value="MFS_dom"/>
</dbReference>
<evidence type="ECO:0000256" key="2">
    <source>
        <dbReference type="ARBA" id="ARBA00022448"/>
    </source>
</evidence>
<feature type="transmembrane region" description="Helical" evidence="8">
    <location>
        <begin position="432"/>
        <end position="453"/>
    </location>
</feature>
<feature type="transmembrane region" description="Helical" evidence="8">
    <location>
        <begin position="404"/>
        <end position="425"/>
    </location>
</feature>
<feature type="compositionally biased region" description="Polar residues" evidence="7">
    <location>
        <begin position="1"/>
        <end position="14"/>
    </location>
</feature>
<comment type="subcellular location">
    <subcellularLocation>
        <location evidence="1">Membrane</location>
        <topology evidence="1">Multi-pass membrane protein</topology>
    </subcellularLocation>
</comment>
<feature type="domain" description="Major facilitator superfamily (MFS) profile" evidence="9">
    <location>
        <begin position="71"/>
        <end position="609"/>
    </location>
</feature>
<evidence type="ECO:0000256" key="4">
    <source>
        <dbReference type="ARBA" id="ARBA00022989"/>
    </source>
</evidence>
<feature type="region of interest" description="Disordered" evidence="7">
    <location>
        <begin position="294"/>
        <end position="334"/>
    </location>
</feature>
<protein>
    <submittedName>
        <fullName evidence="10">Major facilitator superfamily domain-containing protein</fullName>
    </submittedName>
</protein>
<feature type="compositionally biased region" description="Basic and acidic residues" evidence="7">
    <location>
        <begin position="298"/>
        <end position="310"/>
    </location>
</feature>
<evidence type="ECO:0000256" key="6">
    <source>
        <dbReference type="ARBA" id="ARBA00024338"/>
    </source>
</evidence>
<keyword evidence="5 8" id="KW-0472">Membrane</keyword>
<feature type="transmembrane region" description="Helical" evidence="8">
    <location>
        <begin position="59"/>
        <end position="81"/>
    </location>
</feature>
<evidence type="ECO:0000259" key="9">
    <source>
        <dbReference type="PROSITE" id="PS50850"/>
    </source>
</evidence>
<proteinExistence type="inferred from homology"/>
<evidence type="ECO:0000313" key="10">
    <source>
        <dbReference type="EMBL" id="KAJ2901743.1"/>
    </source>
</evidence>
<evidence type="ECO:0000256" key="3">
    <source>
        <dbReference type="ARBA" id="ARBA00022692"/>
    </source>
</evidence>
<sequence length="609" mass="65528">MASSSPVDLITTTKPRQRGSSRPPPQRQQHHAESSSSSSPPPPPLPSSSSSSPSLPHRILAVLSPLHAPLSIFLLFANYFLAQYDKFVLSYFRPSILRDLAITDPQYALLSGYSTGIVYALLALPLAFLADHARARVWTLSAASSWWSLCVIFQGLASTFPELYCARLGMGIGQSAVEALSVSLISDLVRWSDVFVGNSVFYVGVYVGEAVSGNIASVFRETGQSWRVALRAIGITGLVVGMLVRVVIREPERRKGLVALVKEGSQRVGGGDGDGEGEGAVDLLGVRYGRPAVEGEDERVGDGGDGHDGCLEPGAVMDTTGNDDKPRSTTRAAPPRQQLLGGWKLAREEIKQTLDYLVRMRSFWALLLSSSCRLLAGNVFGYYMPGYLGGLYPNTTTLFSRYGIIVGVVGSFSVLLGGVLSSVFWKHTKLMPLFLTAGGGMISSVFVMLMIFSNEVENGNEDEGVKVLYGVMVGAYLTAEMWLGCFFAFVALLLPPRFKTFGLAIWGSVQVLVYSSGPEIMGLALKDVESGTDEYETVTRVALGTIITVGYWGCGLGLLASVGLVRRDLRGEFVGGELGWGRKWAFLGFGIGVVAMVVTLFVFSLVYGV</sequence>
<feature type="transmembrane region" description="Helical" evidence="8">
    <location>
        <begin position="137"/>
        <end position="157"/>
    </location>
</feature>
<feature type="transmembrane region" description="Helical" evidence="8">
    <location>
        <begin position="541"/>
        <end position="565"/>
    </location>
</feature>
<dbReference type="InterPro" id="IPR036259">
    <property type="entry name" value="MFS_trans_sf"/>
</dbReference>
<dbReference type="PROSITE" id="PS50850">
    <property type="entry name" value="MFS"/>
    <property type="match status" value="1"/>
</dbReference>
<feature type="transmembrane region" description="Helical" evidence="8">
    <location>
        <begin position="228"/>
        <end position="248"/>
    </location>
</feature>
<dbReference type="EMBL" id="JAKWBI020000139">
    <property type="protein sequence ID" value="KAJ2901743.1"/>
    <property type="molecule type" value="Genomic_DNA"/>
</dbReference>
<dbReference type="Pfam" id="PF07690">
    <property type="entry name" value="MFS_1"/>
    <property type="match status" value="1"/>
</dbReference>
<dbReference type="InterPro" id="IPR044770">
    <property type="entry name" value="MFS_spinster-like"/>
</dbReference>
<evidence type="ECO:0000256" key="5">
    <source>
        <dbReference type="ARBA" id="ARBA00023136"/>
    </source>
</evidence>
<keyword evidence="11" id="KW-1185">Reference proteome</keyword>
<comment type="caution">
    <text evidence="10">The sequence shown here is derived from an EMBL/GenBank/DDBJ whole genome shotgun (WGS) entry which is preliminary data.</text>
</comment>
<dbReference type="Proteomes" id="UP001201980">
    <property type="component" value="Unassembled WGS sequence"/>
</dbReference>
<dbReference type="GO" id="GO:0016020">
    <property type="term" value="C:membrane"/>
    <property type="evidence" value="ECO:0007669"/>
    <property type="project" value="UniProtKB-SubCell"/>
</dbReference>
<dbReference type="PANTHER" id="PTHR23505">
    <property type="entry name" value="SPINSTER"/>
    <property type="match status" value="1"/>
</dbReference>
<dbReference type="Gene3D" id="1.20.1250.20">
    <property type="entry name" value="MFS general substrate transporter like domains"/>
    <property type="match status" value="1"/>
</dbReference>
<name>A0AAD5RQ65_9PEZI</name>
<evidence type="ECO:0000256" key="1">
    <source>
        <dbReference type="ARBA" id="ARBA00004141"/>
    </source>
</evidence>
<dbReference type="AlphaFoldDB" id="A0AAD5RQ65"/>
<keyword evidence="2" id="KW-0813">Transport</keyword>
<accession>A0AAD5RQ65</accession>
<feature type="transmembrane region" description="Helical" evidence="8">
    <location>
        <begin position="473"/>
        <end position="494"/>
    </location>
</feature>
<dbReference type="InterPro" id="IPR011701">
    <property type="entry name" value="MFS"/>
</dbReference>
<evidence type="ECO:0000256" key="8">
    <source>
        <dbReference type="SAM" id="Phobius"/>
    </source>
</evidence>
<keyword evidence="4 8" id="KW-1133">Transmembrane helix</keyword>
<dbReference type="GO" id="GO:0022857">
    <property type="term" value="F:transmembrane transporter activity"/>
    <property type="evidence" value="ECO:0007669"/>
    <property type="project" value="InterPro"/>
</dbReference>
<keyword evidence="3 8" id="KW-0812">Transmembrane</keyword>
<feature type="transmembrane region" description="Helical" evidence="8">
    <location>
        <begin position="586"/>
        <end position="607"/>
    </location>
</feature>
<feature type="region of interest" description="Disordered" evidence="7">
    <location>
        <begin position="1"/>
        <end position="52"/>
    </location>
</feature>
<feature type="transmembrane region" description="Helical" evidence="8">
    <location>
        <begin position="363"/>
        <end position="384"/>
    </location>
</feature>
<feature type="transmembrane region" description="Helical" evidence="8">
    <location>
        <begin position="107"/>
        <end position="130"/>
    </location>
</feature>
<evidence type="ECO:0000256" key="7">
    <source>
        <dbReference type="SAM" id="MobiDB-lite"/>
    </source>
</evidence>
<dbReference type="PANTHER" id="PTHR23505:SF79">
    <property type="entry name" value="PROTEIN SPINSTER"/>
    <property type="match status" value="1"/>
</dbReference>